<evidence type="ECO:0008006" key="3">
    <source>
        <dbReference type="Google" id="ProtNLM"/>
    </source>
</evidence>
<keyword evidence="1" id="KW-0812">Transmembrane</keyword>
<keyword evidence="1" id="KW-0472">Membrane</keyword>
<proteinExistence type="predicted"/>
<name>A0A1E1J942_LEIGU</name>
<reference evidence="2" key="1">
    <citation type="submission" date="2012-08" db="EMBL/GenBank/DDBJ databases">
        <title>Comparative genomics of metastatic and non-metastatic Leishmania guyanensis provides insights into polygenic factors involved in Leishmania RNA virus infection.</title>
        <authorList>
            <person name="Smith D."/>
            <person name="Hertz-Fowler C."/>
            <person name="Martin R."/>
            <person name="Dickens N."/>
            <person name="Fasel N."/>
            <person name="Falquet L."/>
            <person name="Beverley S."/>
            <person name="Zangger H."/>
            <person name="Calderon-Copete S."/>
            <person name="Mottram J."/>
            <person name="Xenarios I."/>
        </authorList>
    </citation>
    <scope>NUCLEOTIDE SEQUENCE</scope>
    <source>
        <strain evidence="2">MHOM/BR/75/M4147/SSU:IR2SAT-LUC</strain>
    </source>
</reference>
<evidence type="ECO:0000256" key="1">
    <source>
        <dbReference type="SAM" id="Phobius"/>
    </source>
</evidence>
<feature type="transmembrane region" description="Helical" evidence="1">
    <location>
        <begin position="411"/>
        <end position="432"/>
    </location>
</feature>
<dbReference type="AlphaFoldDB" id="A0A1E1J942"/>
<keyword evidence="1" id="KW-1133">Transmembrane helix</keyword>
<accession>A0A1E1J942</accession>
<feature type="transmembrane region" description="Helical" evidence="1">
    <location>
        <begin position="444"/>
        <end position="463"/>
    </location>
</feature>
<feature type="transmembrane region" description="Helical" evidence="1">
    <location>
        <begin position="313"/>
        <end position="334"/>
    </location>
</feature>
<feature type="transmembrane region" description="Helical" evidence="1">
    <location>
        <begin position="370"/>
        <end position="390"/>
    </location>
</feature>
<evidence type="ECO:0000313" key="2">
    <source>
        <dbReference type="EMBL" id="CCM19420.1"/>
    </source>
</evidence>
<gene>
    <name evidence="2" type="primary">LgM4147LRVhigh.35.02230.00670</name>
    <name evidence="2" type="ORF">BN36_3569020</name>
</gene>
<feature type="transmembrane region" description="Helical" evidence="1">
    <location>
        <begin position="176"/>
        <end position="200"/>
    </location>
</feature>
<feature type="transmembrane region" description="Helical" evidence="1">
    <location>
        <begin position="252"/>
        <end position="275"/>
    </location>
</feature>
<feature type="transmembrane region" description="Helical" evidence="1">
    <location>
        <begin position="220"/>
        <end position="245"/>
    </location>
</feature>
<feature type="transmembrane region" description="Helical" evidence="1">
    <location>
        <begin position="22"/>
        <end position="43"/>
    </location>
</feature>
<sequence length="494" mass="54222">MTTPEVVRAARRLPIRTSVERLLLNAFVVFLVTFVVRATLFTFRYSVEPYIASPIIQHPSLVDVVGREASGAWHGTTQSAYVSGGGLQVERLMTPPPVHFSMSIATTEASTWREVVYWRERGFAKGTPYYLQGLALWYVRFIPAVLAKPPVTGLVLSAIDGLTAALISRWSSASSALLYGFFVLNPIMVLTTTSESITSFEMFLLTVTVDLCARRATSVVAYAGALIGAFTLGSHFIAVPVVLLAPLGTPSYSIAFAVAAALTAGVGAYAVLYLYSTEASHRFASLYAPPDNGVMWYVRQLALPSFERCLELLMLQLASMLLIPAAVALPTGYFRQPSSSSAHQHLFTDGRIFLLLMAEGLSVLFRTQLTLPYCFLIILHFYSSLNPAATKTVTLKDQRVVTYSPYTRARLLVPIFIQLTSIPLEVSFYTGWVLRETANANWKFFSDVAFMVGATGFFVVWYAEVVEDAVLCEGDDDANLVACSVSQLKAHKDD</sequence>
<dbReference type="EMBL" id="CALQ01001800">
    <property type="protein sequence ID" value="CCM19420.1"/>
    <property type="molecule type" value="Genomic_DNA"/>
</dbReference>
<organism evidence="2">
    <name type="scientific">Leishmania guyanensis</name>
    <dbReference type="NCBI Taxonomy" id="5670"/>
    <lineage>
        <taxon>Eukaryota</taxon>
        <taxon>Discoba</taxon>
        <taxon>Euglenozoa</taxon>
        <taxon>Kinetoplastea</taxon>
        <taxon>Metakinetoplastina</taxon>
        <taxon>Trypanosomatida</taxon>
        <taxon>Trypanosomatidae</taxon>
        <taxon>Leishmaniinae</taxon>
        <taxon>Leishmania</taxon>
        <taxon>Leishmania guyanensis species complex</taxon>
    </lineage>
</organism>
<protein>
    <recommendedName>
        <fullName evidence="3">GPI transamidase component Tta2</fullName>
    </recommendedName>
</protein>